<keyword evidence="3" id="KW-1185">Reference proteome</keyword>
<comment type="caution">
    <text evidence="2">The sequence shown here is derived from an EMBL/GenBank/DDBJ whole genome shotgun (WGS) entry which is preliminary data.</text>
</comment>
<protein>
    <submittedName>
        <fullName evidence="2">Uncharacterized protein</fullName>
    </submittedName>
</protein>
<proteinExistence type="predicted"/>
<dbReference type="EMBL" id="BRYA01000406">
    <property type="protein sequence ID" value="GMI48536.1"/>
    <property type="molecule type" value="Genomic_DNA"/>
</dbReference>
<reference evidence="3" key="1">
    <citation type="journal article" date="2023" name="Commun. Biol.">
        <title>Genome analysis of Parmales, the sister group of diatoms, reveals the evolutionary specialization of diatoms from phago-mixotrophs to photoautotrophs.</title>
        <authorList>
            <person name="Ban H."/>
            <person name="Sato S."/>
            <person name="Yoshikawa S."/>
            <person name="Yamada K."/>
            <person name="Nakamura Y."/>
            <person name="Ichinomiya M."/>
            <person name="Sato N."/>
            <person name="Blanc-Mathieu R."/>
            <person name="Endo H."/>
            <person name="Kuwata A."/>
            <person name="Ogata H."/>
        </authorList>
    </citation>
    <scope>NUCLEOTIDE SEQUENCE [LARGE SCALE GENOMIC DNA]</scope>
</reference>
<gene>
    <name evidence="2" type="ORF">TrCOL_g2420</name>
</gene>
<feature type="region of interest" description="Disordered" evidence="1">
    <location>
        <begin position="52"/>
        <end position="98"/>
    </location>
</feature>
<sequence>MCGPMPPPWDSETQCKALTTRGSRCTFTSKEGTGFCALHNRDVANGKKIRLHTDIPGVGSSSGSSISPSSHPPNPSSTSASSSHKKKSAPLNPEVPPPPEFSYPVHATFTTLTMLPVESWVGKKVVILRGAHKNAVGYVTKLYSGASTTGSIHSGWCDVTVGEQGNTKGIVTVRRGRELEIVSDASLGRGKRKVRMINWDKDGGGGRVIEVPKDEEKEVVKKVKRRITGLQIGRRRLPDEEEPMDDVNPYEGKFIRVGEKYQCQVETLGQGWEEKRRGKVMGIEGTPRWDKRRGEGGVNMVWGGEGGDVDVDWDEVYEERERGGREVDEVCETAMKAGGYEGGKGRWVKESIEGMLFGKEVLEAVEKIPGTGGGKLWKGDRGRGEDAKITGRRFKEGGIRKVVEEKGGGE</sequence>
<accession>A0A9W7LFZ3</accession>
<name>A0A9W7LFZ3_9STRA</name>
<organism evidence="2 3">
    <name type="scientific">Triparma columacea</name>
    <dbReference type="NCBI Taxonomy" id="722753"/>
    <lineage>
        <taxon>Eukaryota</taxon>
        <taxon>Sar</taxon>
        <taxon>Stramenopiles</taxon>
        <taxon>Ochrophyta</taxon>
        <taxon>Bolidophyceae</taxon>
        <taxon>Parmales</taxon>
        <taxon>Triparmaceae</taxon>
        <taxon>Triparma</taxon>
    </lineage>
</organism>
<dbReference type="OrthoDB" id="10471217at2759"/>
<evidence type="ECO:0000256" key="1">
    <source>
        <dbReference type="SAM" id="MobiDB-lite"/>
    </source>
</evidence>
<dbReference type="AlphaFoldDB" id="A0A9W7LFZ3"/>
<evidence type="ECO:0000313" key="3">
    <source>
        <dbReference type="Proteomes" id="UP001165065"/>
    </source>
</evidence>
<dbReference type="Proteomes" id="UP001165065">
    <property type="component" value="Unassembled WGS sequence"/>
</dbReference>
<evidence type="ECO:0000313" key="2">
    <source>
        <dbReference type="EMBL" id="GMI48536.1"/>
    </source>
</evidence>